<keyword evidence="1" id="KW-0472">Membrane</keyword>
<name>A0A099D5H1_9ACTN</name>
<protein>
    <recommendedName>
        <fullName evidence="6">DUF485 domain-containing protein</fullName>
    </recommendedName>
</protein>
<dbReference type="eggNOG" id="ENOG5031DIP">
    <property type="taxonomic scope" value="Bacteria"/>
</dbReference>
<keyword evidence="4" id="KW-1185">Reference proteome</keyword>
<keyword evidence="1" id="KW-1133">Transmembrane helix</keyword>
<sequence length="89" mass="10202">MRRYVPPDTRMKVSSRTARRIMLACVVLCALSGAVVVLYLATPYVTGRIGSPQLLLAWLFCTLVFGIQIYNWRSIQQRALRREAERTND</sequence>
<evidence type="ECO:0000313" key="2">
    <source>
        <dbReference type="EMBL" id="ASU78954.1"/>
    </source>
</evidence>
<reference evidence="3 4" key="1">
    <citation type="journal article" date="2014" name="PLoS ONE">
        <title>Identification and Characterization of a New Erythromycin Biosynthetic Gene Cluster in Actinopolyspora erythraea YIM90600, a Novel Erythronolide-Producing Halophilic Actinomycete Isolated from Salt Field.</title>
        <authorList>
            <person name="Chen D."/>
            <person name="Feng J."/>
            <person name="Huang L."/>
            <person name="Zhang Q."/>
            <person name="Wu J."/>
            <person name="Zhu X."/>
            <person name="Duan Y."/>
            <person name="Xu Z."/>
        </authorList>
    </citation>
    <scope>NUCLEOTIDE SEQUENCE [LARGE SCALE GENOMIC DNA]</scope>
    <source>
        <strain evidence="3 4">YIM90600</strain>
    </source>
</reference>
<accession>A0A099D5H1</accession>
<dbReference type="HOGENOM" id="CLU_2447988_0_0_11"/>
<dbReference type="Proteomes" id="UP000215043">
    <property type="component" value="Chromosome"/>
</dbReference>
<dbReference type="RefSeq" id="WP_043573528.1">
    <property type="nucleotide sequence ID" value="NZ_CP022752.1"/>
</dbReference>
<evidence type="ECO:0000256" key="1">
    <source>
        <dbReference type="SAM" id="Phobius"/>
    </source>
</evidence>
<dbReference type="KEGG" id="aey:CDG81_12410"/>
<reference evidence="2 5" key="2">
    <citation type="submission" date="2017-08" db="EMBL/GenBank/DDBJ databases">
        <title>The complete genome sequence of moderately halophilic actinomycete Actinopolyspora erythraea YIM 90600, the producer of novel erythromycin, novel actinopolysporins A-C and tubercidin.</title>
        <authorList>
            <person name="Yin M."/>
            <person name="Tang S."/>
        </authorList>
    </citation>
    <scope>NUCLEOTIDE SEQUENCE [LARGE SCALE GENOMIC DNA]</scope>
    <source>
        <strain evidence="2 5">YIM 90600</strain>
    </source>
</reference>
<dbReference type="AlphaFoldDB" id="A0A099D5H1"/>
<proteinExistence type="predicted"/>
<feature type="transmembrane region" description="Helical" evidence="1">
    <location>
        <begin position="54"/>
        <end position="72"/>
    </location>
</feature>
<evidence type="ECO:0000313" key="3">
    <source>
        <dbReference type="EMBL" id="KGI81289.1"/>
    </source>
</evidence>
<dbReference type="OrthoDB" id="5195605at2"/>
<evidence type="ECO:0000313" key="4">
    <source>
        <dbReference type="Proteomes" id="UP000029737"/>
    </source>
</evidence>
<dbReference type="Proteomes" id="UP000029737">
    <property type="component" value="Unassembled WGS sequence"/>
</dbReference>
<evidence type="ECO:0000313" key="5">
    <source>
        <dbReference type="Proteomes" id="UP000215043"/>
    </source>
</evidence>
<dbReference type="EMBL" id="JPMV01000020">
    <property type="protein sequence ID" value="KGI81289.1"/>
    <property type="molecule type" value="Genomic_DNA"/>
</dbReference>
<evidence type="ECO:0008006" key="6">
    <source>
        <dbReference type="Google" id="ProtNLM"/>
    </source>
</evidence>
<organism evidence="2 5">
    <name type="scientific">Actinopolyspora erythraea</name>
    <dbReference type="NCBI Taxonomy" id="414996"/>
    <lineage>
        <taxon>Bacteria</taxon>
        <taxon>Bacillati</taxon>
        <taxon>Actinomycetota</taxon>
        <taxon>Actinomycetes</taxon>
        <taxon>Actinopolysporales</taxon>
        <taxon>Actinopolysporaceae</taxon>
        <taxon>Actinopolyspora</taxon>
    </lineage>
</organism>
<dbReference type="EMBL" id="CP022752">
    <property type="protein sequence ID" value="ASU78954.1"/>
    <property type="molecule type" value="Genomic_DNA"/>
</dbReference>
<feature type="transmembrane region" description="Helical" evidence="1">
    <location>
        <begin position="21"/>
        <end position="42"/>
    </location>
</feature>
<gene>
    <name evidence="2" type="ORF">CDG81_12410</name>
    <name evidence="3" type="ORF">IL38_12490</name>
</gene>
<keyword evidence="1" id="KW-0812">Transmembrane</keyword>